<accession>A0ACC0BND2</accession>
<reference evidence="2" key="1">
    <citation type="journal article" date="2023" name="Nat. Plants">
        <title>Single-cell RNA sequencing provides a high-resolution roadmap for understanding the multicellular compartmentation of specialized metabolism.</title>
        <authorList>
            <person name="Sun S."/>
            <person name="Shen X."/>
            <person name="Li Y."/>
            <person name="Li Y."/>
            <person name="Wang S."/>
            <person name="Li R."/>
            <person name="Zhang H."/>
            <person name="Shen G."/>
            <person name="Guo B."/>
            <person name="Wei J."/>
            <person name="Xu J."/>
            <person name="St-Pierre B."/>
            <person name="Chen S."/>
            <person name="Sun C."/>
        </authorList>
    </citation>
    <scope>NUCLEOTIDE SEQUENCE [LARGE SCALE GENOMIC DNA]</scope>
</reference>
<organism evidence="1 2">
    <name type="scientific">Catharanthus roseus</name>
    <name type="common">Madagascar periwinkle</name>
    <name type="synonym">Vinca rosea</name>
    <dbReference type="NCBI Taxonomy" id="4058"/>
    <lineage>
        <taxon>Eukaryota</taxon>
        <taxon>Viridiplantae</taxon>
        <taxon>Streptophyta</taxon>
        <taxon>Embryophyta</taxon>
        <taxon>Tracheophyta</taxon>
        <taxon>Spermatophyta</taxon>
        <taxon>Magnoliopsida</taxon>
        <taxon>eudicotyledons</taxon>
        <taxon>Gunneridae</taxon>
        <taxon>Pentapetalae</taxon>
        <taxon>asterids</taxon>
        <taxon>lamiids</taxon>
        <taxon>Gentianales</taxon>
        <taxon>Apocynaceae</taxon>
        <taxon>Rauvolfioideae</taxon>
        <taxon>Vinceae</taxon>
        <taxon>Catharanthinae</taxon>
        <taxon>Catharanthus</taxon>
    </lineage>
</organism>
<dbReference type="EMBL" id="CM044703">
    <property type="protein sequence ID" value="KAI5674117.1"/>
    <property type="molecule type" value="Genomic_DNA"/>
</dbReference>
<sequence>MRRVSLIFSVGVLVAVNSSVTVRLPVKKEPLEVWILKAFTDSETDDDLILRARGFMFLLLAGHMLLDFSGNLVHVTQHASHVEVWHQWRLRVRDGPILAVIVLSYPNDEYIRWYQGITRVHIENSGNRDTRSIGYQPAGVDKRMMEIDDMVSVVIQEPPSSPSHKAVFVKKVQTIIQRCMVYIGGTLSCTPSQHNIQQTFPVQQLRRRSRELVPEQGAHGVKRGAHRQPGHIPCFSLGLTPTSQSLPNGSGTVRAPPPPSLGFASFQSLHHTSLGFSSFRAPPPLGTAGSSTPHQPISQASSFDEEERGDDTDDLQHLGLGHRFGKKTTRFTPSDWL</sequence>
<protein>
    <submittedName>
        <fullName evidence="1">Uncharacterized protein</fullName>
    </submittedName>
</protein>
<evidence type="ECO:0000313" key="2">
    <source>
        <dbReference type="Proteomes" id="UP001060085"/>
    </source>
</evidence>
<gene>
    <name evidence="1" type="ORF">M9H77_14481</name>
</gene>
<comment type="caution">
    <text evidence="1">The sequence shown here is derived from an EMBL/GenBank/DDBJ whole genome shotgun (WGS) entry which is preliminary data.</text>
</comment>
<proteinExistence type="predicted"/>
<keyword evidence="2" id="KW-1185">Reference proteome</keyword>
<evidence type="ECO:0000313" key="1">
    <source>
        <dbReference type="EMBL" id="KAI5674117.1"/>
    </source>
</evidence>
<name>A0ACC0BND2_CATRO</name>
<dbReference type="Proteomes" id="UP001060085">
    <property type="component" value="Linkage Group LG03"/>
</dbReference>